<dbReference type="Gene3D" id="1.10.540.10">
    <property type="entry name" value="Acyl-CoA dehydrogenase/oxidase, N-terminal domain"/>
    <property type="match status" value="1"/>
</dbReference>
<dbReference type="InterPro" id="IPR013786">
    <property type="entry name" value="AcylCoA_DH/ox_N"/>
</dbReference>
<dbReference type="Pfam" id="PF02771">
    <property type="entry name" value="Acyl-CoA_dh_N"/>
    <property type="match status" value="1"/>
</dbReference>
<dbReference type="PANTHER" id="PTHR43884:SF12">
    <property type="entry name" value="ISOVALERYL-COA DEHYDROGENASE, MITOCHONDRIAL-RELATED"/>
    <property type="match status" value="1"/>
</dbReference>
<keyword evidence="4 7" id="KW-0274">FAD</keyword>
<evidence type="ECO:0000259" key="10">
    <source>
        <dbReference type="Pfam" id="PF02771"/>
    </source>
</evidence>
<dbReference type="Pfam" id="PF02770">
    <property type="entry name" value="Acyl-CoA_dh_M"/>
    <property type="match status" value="1"/>
</dbReference>
<dbReference type="PATRIC" id="fig|46224.3.peg.3316"/>
<evidence type="ECO:0000256" key="7">
    <source>
        <dbReference type="RuleBase" id="RU362125"/>
    </source>
</evidence>
<feature type="domain" description="Acyl-CoA dehydrogenase/oxidase C-terminal" evidence="8">
    <location>
        <begin position="232"/>
        <end position="375"/>
    </location>
</feature>
<dbReference type="InterPro" id="IPR009100">
    <property type="entry name" value="AcylCoA_DH/oxidase_NM_dom_sf"/>
</dbReference>
<dbReference type="GO" id="GO:0016937">
    <property type="term" value="F:short-chain fatty acyl-CoA dehydrogenase activity"/>
    <property type="evidence" value="ECO:0007669"/>
    <property type="project" value="UniProtKB-EC"/>
</dbReference>
<dbReference type="FunFam" id="1.20.140.10:FF:000011">
    <property type="entry name" value="Medium-chain specific acyl-CoA dehydrogenase, mitochondrial"/>
    <property type="match status" value="1"/>
</dbReference>
<dbReference type="AlphaFoldDB" id="A0A150KWE8"/>
<comment type="similarity">
    <text evidence="2 7">Belongs to the acyl-CoA dehydrogenase family.</text>
</comment>
<comment type="catalytic activity">
    <reaction evidence="6">
        <text>a 2,3-saturated acyl-CoA + A = a 2,3-dehydroacyl-CoA + AH2</text>
        <dbReference type="Rhea" id="RHEA:48608"/>
        <dbReference type="ChEBI" id="CHEBI:13193"/>
        <dbReference type="ChEBI" id="CHEBI:17499"/>
        <dbReference type="ChEBI" id="CHEBI:60015"/>
        <dbReference type="ChEBI" id="CHEBI:65111"/>
    </reaction>
</comment>
<dbReference type="InterPro" id="IPR006091">
    <property type="entry name" value="Acyl-CoA_Oxase/DH_mid-dom"/>
</dbReference>
<evidence type="ECO:0000259" key="8">
    <source>
        <dbReference type="Pfam" id="PF00441"/>
    </source>
</evidence>
<organism evidence="11 12">
    <name type="scientific">Heyndrickxia sporothermodurans</name>
    <dbReference type="NCBI Taxonomy" id="46224"/>
    <lineage>
        <taxon>Bacteria</taxon>
        <taxon>Bacillati</taxon>
        <taxon>Bacillota</taxon>
        <taxon>Bacilli</taxon>
        <taxon>Bacillales</taxon>
        <taxon>Bacillaceae</taxon>
        <taxon>Heyndrickxia</taxon>
    </lineage>
</organism>
<protein>
    <submittedName>
        <fullName evidence="11">Butyryl-CoA dehydrogenase</fullName>
        <ecNumber evidence="11">1.3.8.1</ecNumber>
    </submittedName>
</protein>
<dbReference type="Pfam" id="PF00441">
    <property type="entry name" value="Acyl-CoA_dh_1"/>
    <property type="match status" value="1"/>
</dbReference>
<dbReference type="FunFam" id="1.10.540.10:FF:000002">
    <property type="entry name" value="Acyl-CoA dehydrogenase FadE19"/>
    <property type="match status" value="1"/>
</dbReference>
<dbReference type="InterPro" id="IPR037069">
    <property type="entry name" value="AcylCoA_DH/ox_N_sf"/>
</dbReference>
<evidence type="ECO:0000256" key="6">
    <source>
        <dbReference type="ARBA" id="ARBA00052546"/>
    </source>
</evidence>
<keyword evidence="5 7" id="KW-0560">Oxidoreductase</keyword>
<comment type="cofactor">
    <cofactor evidence="1 7">
        <name>FAD</name>
        <dbReference type="ChEBI" id="CHEBI:57692"/>
    </cofactor>
</comment>
<dbReference type="EC" id="1.3.8.1" evidence="11"/>
<comment type="caution">
    <text evidence="11">The sequence shown here is derived from an EMBL/GenBank/DDBJ whole genome shotgun (WGS) entry which is preliminary data.</text>
</comment>
<dbReference type="Gene3D" id="1.20.140.10">
    <property type="entry name" value="Butyryl-CoA Dehydrogenase, subunit A, domain 3"/>
    <property type="match status" value="1"/>
</dbReference>
<dbReference type="Gene3D" id="2.40.110.10">
    <property type="entry name" value="Butyryl-CoA Dehydrogenase, subunit A, domain 2"/>
    <property type="match status" value="1"/>
</dbReference>
<name>A0A150KWE8_9BACI</name>
<reference evidence="11 12" key="1">
    <citation type="submission" date="2016-01" db="EMBL/GenBank/DDBJ databases">
        <title>Genome Sequences of Twelve Sporeforming Bacillus Species Isolated from Foods.</title>
        <authorList>
            <person name="Berendsen E.M."/>
            <person name="Wells-Bennik M.H."/>
            <person name="Krawcyk A.O."/>
            <person name="De Jong A."/>
            <person name="Holsappel S."/>
            <person name="Eijlander R.T."/>
            <person name="Kuipers O.P."/>
        </authorList>
    </citation>
    <scope>NUCLEOTIDE SEQUENCE [LARGE SCALE GENOMIC DNA]</scope>
    <source>
        <strain evidence="11 12">B4102</strain>
    </source>
</reference>
<evidence type="ECO:0000313" key="12">
    <source>
        <dbReference type="Proteomes" id="UP000075666"/>
    </source>
</evidence>
<accession>A0A150KWE8</accession>
<dbReference type="PANTHER" id="PTHR43884">
    <property type="entry name" value="ACYL-COA DEHYDROGENASE"/>
    <property type="match status" value="1"/>
</dbReference>
<feature type="domain" description="Acyl-CoA oxidase/dehydrogenase middle" evidence="9">
    <location>
        <begin position="124"/>
        <end position="214"/>
    </location>
</feature>
<proteinExistence type="inferred from homology"/>
<keyword evidence="12" id="KW-1185">Reference proteome</keyword>
<dbReference type="SUPFAM" id="SSF56645">
    <property type="entry name" value="Acyl-CoA dehydrogenase NM domain-like"/>
    <property type="match status" value="1"/>
</dbReference>
<feature type="domain" description="Acyl-CoA dehydrogenase/oxidase N-terminal" evidence="10">
    <location>
        <begin position="9"/>
        <end position="120"/>
    </location>
</feature>
<evidence type="ECO:0000256" key="3">
    <source>
        <dbReference type="ARBA" id="ARBA00022630"/>
    </source>
</evidence>
<dbReference type="GO" id="GO:0050660">
    <property type="term" value="F:flavin adenine dinucleotide binding"/>
    <property type="evidence" value="ECO:0007669"/>
    <property type="project" value="InterPro"/>
</dbReference>
<dbReference type="InterPro" id="IPR036250">
    <property type="entry name" value="AcylCo_DH-like_C"/>
</dbReference>
<evidence type="ECO:0000256" key="5">
    <source>
        <dbReference type="ARBA" id="ARBA00023002"/>
    </source>
</evidence>
<dbReference type="SUPFAM" id="SSF47203">
    <property type="entry name" value="Acyl-CoA dehydrogenase C-terminal domain-like"/>
    <property type="match status" value="1"/>
</dbReference>
<evidence type="ECO:0000259" key="9">
    <source>
        <dbReference type="Pfam" id="PF02770"/>
    </source>
</evidence>
<evidence type="ECO:0000256" key="1">
    <source>
        <dbReference type="ARBA" id="ARBA00001974"/>
    </source>
</evidence>
<dbReference type="InterPro" id="IPR009075">
    <property type="entry name" value="AcylCo_DH/oxidase_C"/>
</dbReference>
<dbReference type="STRING" id="46224.B4102_3273"/>
<sequence length="377" mass="42004">MVLMKIELTQEQLNFKNEFREFVDKEVVPNAAKHDKEERLDPKIIEKLKEKQYLGSMIPKEYGGMELDWISIGILNEELGRGCSSVRSLLTVHGMVALSILKWGSEKQKSEYLPKMASGEIIGAFALSEPEAGSDAKSVKTNAVLSGDYYILNGHKKWTTMGQIADVFLVFAQCEGKPTAFLVDSKSSGFTRSPINGLMGVRASMMAELYMDTCKISKENLLGRVGTGLSHIALYCLDYGRYTVACGCVGLAQACLEESIKYARKRQQFGMGLIENQLIQKMISEMIVDIKAGRLLCYNSGYLKDISDPDSIMETWVAKYFVSKMVNKVAGDSVQIHGANGVSSEYPVERYLRDSKINEIIEGTTQIHEIFIANNTF</sequence>
<dbReference type="PROSITE" id="PS00072">
    <property type="entry name" value="ACYL_COA_DH_1"/>
    <property type="match status" value="1"/>
</dbReference>
<evidence type="ECO:0000313" key="11">
    <source>
        <dbReference type="EMBL" id="KYD04427.1"/>
    </source>
</evidence>
<dbReference type="EMBL" id="LQYN01000059">
    <property type="protein sequence ID" value="KYD04427.1"/>
    <property type="molecule type" value="Genomic_DNA"/>
</dbReference>
<gene>
    <name evidence="11" type="ORF">B4102_3273</name>
</gene>
<dbReference type="InterPro" id="IPR006089">
    <property type="entry name" value="Acyl-CoA_DH_CS"/>
</dbReference>
<dbReference type="Proteomes" id="UP000075666">
    <property type="component" value="Unassembled WGS sequence"/>
</dbReference>
<evidence type="ECO:0000256" key="4">
    <source>
        <dbReference type="ARBA" id="ARBA00022827"/>
    </source>
</evidence>
<keyword evidence="3 7" id="KW-0285">Flavoprotein</keyword>
<dbReference type="InterPro" id="IPR046373">
    <property type="entry name" value="Acyl-CoA_Oxase/DH_mid-dom_sf"/>
</dbReference>
<evidence type="ECO:0000256" key="2">
    <source>
        <dbReference type="ARBA" id="ARBA00009347"/>
    </source>
</evidence>